<dbReference type="Proteomes" id="UP000430692">
    <property type="component" value="Unassembled WGS sequence"/>
</dbReference>
<dbReference type="AlphaFoldDB" id="A0A6I4VM71"/>
<evidence type="ECO:0000313" key="1">
    <source>
        <dbReference type="EMBL" id="MXQ52527.1"/>
    </source>
</evidence>
<comment type="caution">
    <text evidence="1">The sequence shown here is derived from an EMBL/GenBank/DDBJ whole genome shotgun (WGS) entry which is preliminary data.</text>
</comment>
<organism evidence="1 2">
    <name type="scientific">Shimazuella alba</name>
    <dbReference type="NCBI Taxonomy" id="2690964"/>
    <lineage>
        <taxon>Bacteria</taxon>
        <taxon>Bacillati</taxon>
        <taxon>Bacillota</taxon>
        <taxon>Bacilli</taxon>
        <taxon>Bacillales</taxon>
        <taxon>Thermoactinomycetaceae</taxon>
        <taxon>Shimazuella</taxon>
    </lineage>
</organism>
<name>A0A6I4VM71_9BACL</name>
<dbReference type="EMBL" id="WUUL01000001">
    <property type="protein sequence ID" value="MXQ52527.1"/>
    <property type="molecule type" value="Genomic_DNA"/>
</dbReference>
<evidence type="ECO:0000313" key="2">
    <source>
        <dbReference type="Proteomes" id="UP000430692"/>
    </source>
</evidence>
<reference evidence="1 2" key="1">
    <citation type="submission" date="2019-12" db="EMBL/GenBank/DDBJ databases">
        <title>Whole-genome analyses of novel actinobacteria.</title>
        <authorList>
            <person name="Sahin N."/>
            <person name="Saygin H."/>
        </authorList>
    </citation>
    <scope>NUCLEOTIDE SEQUENCE [LARGE SCALE GENOMIC DNA]</scope>
    <source>
        <strain evidence="1 2">KC615</strain>
    </source>
</reference>
<accession>A0A6I4VM71</accession>
<dbReference type="RefSeq" id="WP_237446421.1">
    <property type="nucleotide sequence ID" value="NZ_WUUL01000001.1"/>
</dbReference>
<sequence>MNPRNSPTDDFFDIPEVTTLIEKAYTEACKNHGIDIKSDVFERRCLWSIWELAGHKTR</sequence>
<proteinExistence type="predicted"/>
<gene>
    <name evidence="1" type="ORF">GSM42_01910</name>
</gene>
<protein>
    <submittedName>
        <fullName evidence="1">Uncharacterized protein</fullName>
    </submittedName>
</protein>
<keyword evidence="2" id="KW-1185">Reference proteome</keyword>